<dbReference type="Proteomes" id="UP000215452">
    <property type="component" value="Chromosome"/>
</dbReference>
<organism evidence="3 4">
    <name type="scientific">Mesomycoplasma hyopneumoniae</name>
    <name type="common">Mycoplasma hyopneumoniae</name>
    <dbReference type="NCBI Taxonomy" id="2099"/>
    <lineage>
        <taxon>Bacteria</taxon>
        <taxon>Bacillati</taxon>
        <taxon>Mycoplasmatota</taxon>
        <taxon>Mycoplasmoidales</taxon>
        <taxon>Metamycoplasmataceae</taxon>
        <taxon>Mesomycoplasma</taxon>
    </lineage>
</organism>
<dbReference type="EMBL" id="CP022714">
    <property type="protein sequence ID" value="ASU14398.1"/>
    <property type="molecule type" value="Genomic_DNA"/>
</dbReference>
<name>A0A223MA12_MESHO</name>
<keyword evidence="2" id="KW-1133">Transmembrane helix</keyword>
<feature type="transmembrane region" description="Helical" evidence="2">
    <location>
        <begin position="268"/>
        <end position="286"/>
    </location>
</feature>
<proteinExistence type="predicted"/>
<evidence type="ECO:0000313" key="4">
    <source>
        <dbReference type="Proteomes" id="UP000215452"/>
    </source>
</evidence>
<evidence type="ECO:0000256" key="1">
    <source>
        <dbReference type="SAM" id="MobiDB-lite"/>
    </source>
</evidence>
<evidence type="ECO:0000256" key="2">
    <source>
        <dbReference type="SAM" id="Phobius"/>
    </source>
</evidence>
<protein>
    <submittedName>
        <fullName evidence="3">Uncharacterized protein</fullName>
    </submittedName>
</protein>
<sequence length="463" mass="53616">MKKILFNLGDLSQLPGIFVPVYQVRNMDIYQSRNPLIISKPIDTTPRIKILTDNIENISMLEKFDKNFTKMQELIEDVDFSKFSEVEEYLNFNLDNFNDIEQRIRFKKEFYENLEAIKSKRITSTDALNLYFQHSNLPLVNTQTPEIQENNYENDLIKEEMNKSKPKSQKNSNNLSEKSNTAKKLTKNEEKKIIDAILNDSEWEEKFLKLQNETKESKKQFEKFLGKYQRFYNATKGLNITSAVLAGTAWALVAIYTGLAFWTFGATAPLAAAASIQASIMTYFVWESFKSQKEMDEDWEKINQFKNSSEYERIIKFSGMSFYEFKNQLREEITERGMDLGFYYNIANLSTATNPIRILIKQQIEKIMEKTIIKIIGRKISDEITKETIAKLLIKKTIFLKWIKNAYKIIKQLTIKTAAKRGLLMSVGYVNPISAALNILDTLNSIVSVATTMVISAELQESK</sequence>
<accession>A0A223MA12</accession>
<gene>
    <name evidence="3" type="ORF">CIB43_00502</name>
</gene>
<keyword evidence="2" id="KW-0812">Transmembrane</keyword>
<feature type="region of interest" description="Disordered" evidence="1">
    <location>
        <begin position="161"/>
        <end position="183"/>
    </location>
</feature>
<evidence type="ECO:0000313" key="3">
    <source>
        <dbReference type="EMBL" id="ASU14398.1"/>
    </source>
</evidence>
<reference evidence="3 4" key="1">
    <citation type="submission" date="2017-08" db="EMBL/GenBank/DDBJ databases">
        <title>The complete genome sequence of a Mycoplasma hyopneumoniae isolate in Korea.</title>
        <authorList>
            <person name="Han J."/>
            <person name="Lee N."/>
        </authorList>
    </citation>
    <scope>NUCLEOTIDE SEQUENCE [LARGE SCALE GENOMIC DNA]</scope>
    <source>
        <strain evidence="3 4">KM014</strain>
    </source>
</reference>
<feature type="transmembrane region" description="Helical" evidence="2">
    <location>
        <begin position="237"/>
        <end position="262"/>
    </location>
</feature>
<dbReference type="AlphaFoldDB" id="A0A223MA12"/>
<keyword evidence="2" id="KW-0472">Membrane</keyword>